<feature type="region of interest" description="Disordered" evidence="1">
    <location>
        <begin position="219"/>
        <end position="264"/>
    </location>
</feature>
<keyword evidence="2" id="KW-0472">Membrane</keyword>
<feature type="compositionally biased region" description="Polar residues" evidence="1">
    <location>
        <begin position="242"/>
        <end position="257"/>
    </location>
</feature>
<evidence type="ECO:0000256" key="2">
    <source>
        <dbReference type="SAM" id="Phobius"/>
    </source>
</evidence>
<sequence>MSYRFYLYFLLTVAACVLFFYLGSPKINAKMWYYSLGYTVGEQGYWRLGKDYFFMYATTYVLSMVATFVSFVLWKGKSFKPLQLVVFFVWACIFSWLYNNFILYGHNLKQLWDIPYLSLINALVLVLINAGAYLSQPSSDTKFSEWRNITFLTVVCSAVMFAFQGNAVVALMMDSYPLLGIVMFLALGAILQVVATLVTTLYIKLLGARFEKSKYGKPKEDLAQTNATNEVVESDENDSSKADNTSSNLEEQSQTVVASAEKAA</sequence>
<protein>
    <submittedName>
        <fullName evidence="3">Uncharacterized protein</fullName>
    </submittedName>
</protein>
<gene>
    <name evidence="3" type="ORF">CKF58_03260</name>
</gene>
<accession>A0A3A1YNJ8</accession>
<keyword evidence="2" id="KW-0812">Transmembrane</keyword>
<name>A0A3A1YNJ8_9GAMM</name>
<keyword evidence="4" id="KW-1185">Reference proteome</keyword>
<proteinExistence type="predicted"/>
<evidence type="ECO:0000256" key="1">
    <source>
        <dbReference type="SAM" id="MobiDB-lite"/>
    </source>
</evidence>
<dbReference type="Proteomes" id="UP000265916">
    <property type="component" value="Unassembled WGS sequence"/>
</dbReference>
<reference evidence="3 4" key="1">
    <citation type="submission" date="2017-08" db="EMBL/GenBank/DDBJ databases">
        <title>Reclassification of Bisgaard taxon 37 and 44.</title>
        <authorList>
            <person name="Christensen H."/>
        </authorList>
    </citation>
    <scope>NUCLEOTIDE SEQUENCE [LARGE SCALE GENOMIC DNA]</scope>
    <source>
        <strain evidence="3 4">111</strain>
    </source>
</reference>
<organism evidence="3 4">
    <name type="scientific">Psittacicella hinzii</name>
    <dbReference type="NCBI Taxonomy" id="2028575"/>
    <lineage>
        <taxon>Bacteria</taxon>
        <taxon>Pseudomonadati</taxon>
        <taxon>Pseudomonadota</taxon>
        <taxon>Gammaproteobacteria</taxon>
        <taxon>Pasteurellales</taxon>
        <taxon>Psittacicellaceae</taxon>
        <taxon>Psittacicella</taxon>
    </lineage>
</organism>
<feature type="transmembrane region" description="Helical" evidence="2">
    <location>
        <begin position="53"/>
        <end position="74"/>
    </location>
</feature>
<comment type="caution">
    <text evidence="3">The sequence shown here is derived from an EMBL/GenBank/DDBJ whole genome shotgun (WGS) entry which is preliminary data.</text>
</comment>
<dbReference type="AlphaFoldDB" id="A0A3A1YNJ8"/>
<evidence type="ECO:0000313" key="4">
    <source>
        <dbReference type="Proteomes" id="UP000265916"/>
    </source>
</evidence>
<dbReference type="PROSITE" id="PS51257">
    <property type="entry name" value="PROKAR_LIPOPROTEIN"/>
    <property type="match status" value="1"/>
</dbReference>
<dbReference type="RefSeq" id="WP_119530931.1">
    <property type="nucleotide sequence ID" value="NZ_JBHSSP010000045.1"/>
</dbReference>
<keyword evidence="2" id="KW-1133">Transmembrane helix</keyword>
<feature type="transmembrane region" description="Helical" evidence="2">
    <location>
        <begin position="81"/>
        <end position="102"/>
    </location>
</feature>
<evidence type="ECO:0000313" key="3">
    <source>
        <dbReference type="EMBL" id="RIY38809.1"/>
    </source>
</evidence>
<feature type="transmembrane region" description="Helical" evidence="2">
    <location>
        <begin position="146"/>
        <end position="172"/>
    </location>
</feature>
<feature type="transmembrane region" description="Helical" evidence="2">
    <location>
        <begin position="114"/>
        <end position="134"/>
    </location>
</feature>
<feature type="transmembrane region" description="Helical" evidence="2">
    <location>
        <begin position="178"/>
        <end position="203"/>
    </location>
</feature>
<dbReference type="EMBL" id="NRJG01000052">
    <property type="protein sequence ID" value="RIY38809.1"/>
    <property type="molecule type" value="Genomic_DNA"/>
</dbReference>